<dbReference type="Gene3D" id="3.90.180.10">
    <property type="entry name" value="Medium-chain alcohol dehydrogenases, catalytic domain"/>
    <property type="match status" value="1"/>
</dbReference>
<accession>A0A814MZJ4</accession>
<reference evidence="5" key="1">
    <citation type="submission" date="2021-02" db="EMBL/GenBank/DDBJ databases">
        <authorList>
            <person name="Nowell W R."/>
        </authorList>
    </citation>
    <scope>NUCLEOTIDE SEQUENCE</scope>
</reference>
<evidence type="ECO:0000259" key="4">
    <source>
        <dbReference type="SMART" id="SM00829"/>
    </source>
</evidence>
<dbReference type="Gene3D" id="3.40.50.720">
    <property type="entry name" value="NAD(P)-binding Rossmann-like Domain"/>
    <property type="match status" value="1"/>
</dbReference>
<sequence>MANGENKSSSDMKCIIIQQSFTGKREFKVTTTPKPPPPVDGEVLITVKACGINFNDVLGRYGLLEDLPRPPFIPGFECSGEVLDIGSNVTHVEKGDRVLVLTRFSAWAEQIVVKKDLVFKIPKEMSFREAAVFPVAYLTAYILLFEIGNVKSGQTLLFHSAAGGVGVALTQLAKLVPNLTIIATASSHKFDALRAHIHYLFEHDFDYVADVKKIAPEGVDLVLDCMAGDDCERGLALLKFNGKYIMYGTSSLLSWDVKNLFGFTKGMSTWWQNDKISCLRLFQDSKSIHGFNLLQLLLRGSNETRRYLADIMHKVFLLYREGKIKPVVDSVFTFEEVNNALGKLIDRQNIGKVVIEPCLYKKSDKVKKLKTDLTNDGHSSSTSGPDDDANDEEDLDEFQQISSSSS</sequence>
<evidence type="ECO:0000313" key="5">
    <source>
        <dbReference type="EMBL" id="CAF1083406.1"/>
    </source>
</evidence>
<dbReference type="SUPFAM" id="SSF50129">
    <property type="entry name" value="GroES-like"/>
    <property type="match status" value="1"/>
</dbReference>
<protein>
    <recommendedName>
        <fullName evidence="4">Enoyl reductase (ER) domain-containing protein</fullName>
    </recommendedName>
</protein>
<evidence type="ECO:0000256" key="3">
    <source>
        <dbReference type="SAM" id="MobiDB-lite"/>
    </source>
</evidence>
<feature type="domain" description="Enoyl reductase (ER)" evidence="4">
    <location>
        <begin position="24"/>
        <end position="355"/>
    </location>
</feature>
<evidence type="ECO:0000256" key="1">
    <source>
        <dbReference type="ARBA" id="ARBA00010371"/>
    </source>
</evidence>
<dbReference type="InterPro" id="IPR013154">
    <property type="entry name" value="ADH-like_N"/>
</dbReference>
<dbReference type="Pfam" id="PF13602">
    <property type="entry name" value="ADH_zinc_N_2"/>
    <property type="match status" value="1"/>
</dbReference>
<dbReference type="InterPro" id="IPR011032">
    <property type="entry name" value="GroES-like_sf"/>
</dbReference>
<keyword evidence="2" id="KW-0560">Oxidoreductase</keyword>
<dbReference type="GO" id="GO:0008270">
    <property type="term" value="F:zinc ion binding"/>
    <property type="evidence" value="ECO:0007669"/>
    <property type="project" value="InterPro"/>
</dbReference>
<dbReference type="Pfam" id="PF08240">
    <property type="entry name" value="ADH_N"/>
    <property type="match status" value="1"/>
</dbReference>
<dbReference type="EMBL" id="CAJNOR010001138">
    <property type="protein sequence ID" value="CAF1083406.1"/>
    <property type="molecule type" value="Genomic_DNA"/>
</dbReference>
<evidence type="ECO:0000313" key="6">
    <source>
        <dbReference type="Proteomes" id="UP000663828"/>
    </source>
</evidence>
<keyword evidence="6" id="KW-1185">Reference proteome</keyword>
<comment type="similarity">
    <text evidence="1">Belongs to the zinc-containing alcohol dehydrogenase family. Quinone oxidoreductase subfamily.</text>
</comment>
<dbReference type="Proteomes" id="UP000663828">
    <property type="component" value="Unassembled WGS sequence"/>
</dbReference>
<gene>
    <name evidence="5" type="ORF">XAT740_LOCUS17445</name>
</gene>
<comment type="caution">
    <text evidence="5">The sequence shown here is derived from an EMBL/GenBank/DDBJ whole genome shotgun (WGS) entry which is preliminary data.</text>
</comment>
<dbReference type="GO" id="GO:0016491">
    <property type="term" value="F:oxidoreductase activity"/>
    <property type="evidence" value="ECO:0007669"/>
    <property type="project" value="UniProtKB-KW"/>
</dbReference>
<organism evidence="5 6">
    <name type="scientific">Adineta ricciae</name>
    <name type="common">Rotifer</name>
    <dbReference type="NCBI Taxonomy" id="249248"/>
    <lineage>
        <taxon>Eukaryota</taxon>
        <taxon>Metazoa</taxon>
        <taxon>Spiralia</taxon>
        <taxon>Gnathifera</taxon>
        <taxon>Rotifera</taxon>
        <taxon>Eurotatoria</taxon>
        <taxon>Bdelloidea</taxon>
        <taxon>Adinetida</taxon>
        <taxon>Adinetidae</taxon>
        <taxon>Adineta</taxon>
    </lineage>
</organism>
<name>A0A814MZJ4_ADIRI</name>
<dbReference type="InterPro" id="IPR052100">
    <property type="entry name" value="SV-ATPase_mito-regulator"/>
</dbReference>
<feature type="region of interest" description="Disordered" evidence="3">
    <location>
        <begin position="371"/>
        <end position="406"/>
    </location>
</feature>
<dbReference type="SUPFAM" id="SSF51735">
    <property type="entry name" value="NAD(P)-binding Rossmann-fold domains"/>
    <property type="match status" value="1"/>
</dbReference>
<dbReference type="SMART" id="SM00829">
    <property type="entry name" value="PKS_ER"/>
    <property type="match status" value="1"/>
</dbReference>
<dbReference type="PROSITE" id="PS01162">
    <property type="entry name" value="QOR_ZETA_CRYSTAL"/>
    <property type="match status" value="1"/>
</dbReference>
<dbReference type="CDD" id="cd08275">
    <property type="entry name" value="MDR3"/>
    <property type="match status" value="1"/>
</dbReference>
<dbReference type="InterPro" id="IPR002364">
    <property type="entry name" value="Quin_OxRdtase/zeta-crystal_CS"/>
</dbReference>
<dbReference type="PANTHER" id="PTHR44054">
    <property type="entry name" value="SYNAPTIC VESICLE MEMBRANE PROTEIN VAT-1 HOMOLOG-LIKE"/>
    <property type="match status" value="1"/>
</dbReference>
<dbReference type="InterPro" id="IPR036291">
    <property type="entry name" value="NAD(P)-bd_dom_sf"/>
</dbReference>
<feature type="compositionally biased region" description="Acidic residues" evidence="3">
    <location>
        <begin position="385"/>
        <end position="397"/>
    </location>
</feature>
<dbReference type="AlphaFoldDB" id="A0A814MZJ4"/>
<dbReference type="InterPro" id="IPR020843">
    <property type="entry name" value="ER"/>
</dbReference>
<evidence type="ECO:0000256" key="2">
    <source>
        <dbReference type="ARBA" id="ARBA00023002"/>
    </source>
</evidence>
<dbReference type="PANTHER" id="PTHR44054:SF2">
    <property type="entry name" value="SYNAPTIC VESICLE MEMBRANE PROTEIN VAT-1 HOMOLOG-LIKE"/>
    <property type="match status" value="1"/>
</dbReference>
<proteinExistence type="inferred from homology"/>